<dbReference type="InterPro" id="IPR016162">
    <property type="entry name" value="Ald_DH_N"/>
</dbReference>
<sequence length="336" mass="36198">MRLLVSRSPQLLKFFGVNKHQFRMASMLINEPKYAFLKELGLEAENKGVFDGKWGGSGPVVESVCPANNKVIAKVRTGTVAEYDTAVANAKAAWDHWADVPAPARGQIVRQIGERLRQNLQNLGKLVSLEMGKILPEGVGEVQEYVDICDYAVGLSRMFSGKVIPSERPGHTLLEQWNPLGVVGVISAFNFPCAVFGWNNALALACGNTTVWKPAPSTPLIAVAVTKLIEDVLKENGHPTSICSLVCGDVDVGKAMAMDERVSLLSFTGSTPVGLAVGVEVQKRFGKVLLELGGNNAIIVNEDADLNMVIPATVFASVGTAGQRCTTTRRLFIHEK</sequence>
<dbReference type="Gene3D" id="3.40.605.10">
    <property type="entry name" value="Aldehyde Dehydrogenase, Chain A, domain 1"/>
    <property type="match status" value="1"/>
</dbReference>
<keyword evidence="9" id="KW-1185">Reference proteome</keyword>
<name>A0A914V9H7_9BILA</name>
<proteinExistence type="inferred from homology"/>
<evidence type="ECO:0000256" key="5">
    <source>
        <dbReference type="ARBA" id="ARBA00024226"/>
    </source>
</evidence>
<evidence type="ECO:0000256" key="1">
    <source>
        <dbReference type="ARBA" id="ARBA00009986"/>
    </source>
</evidence>
<comment type="subunit">
    <text evidence="2">Homotetramer.</text>
</comment>
<dbReference type="InterPro" id="IPR016161">
    <property type="entry name" value="Ald_DH/histidinol_DH"/>
</dbReference>
<dbReference type="InterPro" id="IPR016163">
    <property type="entry name" value="Ald_DH_C"/>
</dbReference>
<keyword evidence="3 7" id="KW-0560">Oxidoreductase</keyword>
<evidence type="ECO:0000313" key="9">
    <source>
        <dbReference type="Proteomes" id="UP000887566"/>
    </source>
</evidence>
<dbReference type="InterPro" id="IPR029510">
    <property type="entry name" value="Ald_DH_CS_GLU"/>
</dbReference>
<evidence type="ECO:0000256" key="4">
    <source>
        <dbReference type="ARBA" id="ARBA00023027"/>
    </source>
</evidence>
<dbReference type="PANTHER" id="PTHR43521">
    <property type="entry name" value="ALPHA-AMINOADIPIC SEMIALDEHYDE DEHYDROGENASE"/>
    <property type="match status" value="1"/>
</dbReference>
<feature type="domain" description="Aldehyde dehydrogenase" evidence="8">
    <location>
        <begin position="60"/>
        <end position="336"/>
    </location>
</feature>
<evidence type="ECO:0000256" key="2">
    <source>
        <dbReference type="ARBA" id="ARBA00011881"/>
    </source>
</evidence>
<evidence type="ECO:0000256" key="3">
    <source>
        <dbReference type="ARBA" id="ARBA00023002"/>
    </source>
</evidence>
<dbReference type="PROSITE" id="PS00687">
    <property type="entry name" value="ALDEHYDE_DEHYDR_GLU"/>
    <property type="match status" value="1"/>
</dbReference>
<protein>
    <recommendedName>
        <fullName evidence="5">aldehyde dehydrogenase (NAD(+))</fullName>
        <ecNumber evidence="5">1.2.1.3</ecNumber>
    </recommendedName>
</protein>
<evidence type="ECO:0000256" key="6">
    <source>
        <dbReference type="PROSITE-ProRule" id="PRU10007"/>
    </source>
</evidence>
<dbReference type="Pfam" id="PF00171">
    <property type="entry name" value="Aldedh"/>
    <property type="match status" value="1"/>
</dbReference>
<evidence type="ECO:0000256" key="7">
    <source>
        <dbReference type="RuleBase" id="RU003345"/>
    </source>
</evidence>
<reference evidence="10" key="1">
    <citation type="submission" date="2022-11" db="UniProtKB">
        <authorList>
            <consortium name="WormBaseParasite"/>
        </authorList>
    </citation>
    <scope>IDENTIFICATION</scope>
</reference>
<accession>A0A914V9H7</accession>
<comment type="similarity">
    <text evidence="1 7">Belongs to the aldehyde dehydrogenase family.</text>
</comment>
<dbReference type="GO" id="GO:0004029">
    <property type="term" value="F:aldehyde dehydrogenase (NAD+) activity"/>
    <property type="evidence" value="ECO:0007669"/>
    <property type="project" value="UniProtKB-EC"/>
</dbReference>
<evidence type="ECO:0000259" key="8">
    <source>
        <dbReference type="Pfam" id="PF00171"/>
    </source>
</evidence>
<evidence type="ECO:0000313" key="10">
    <source>
        <dbReference type="WBParaSite" id="PSAMB.scaffold16000size1431.g36745.t1"/>
    </source>
</evidence>
<dbReference type="InterPro" id="IPR044638">
    <property type="entry name" value="ALDH7A1-like"/>
</dbReference>
<organism evidence="9 10">
    <name type="scientific">Plectus sambesii</name>
    <dbReference type="NCBI Taxonomy" id="2011161"/>
    <lineage>
        <taxon>Eukaryota</taxon>
        <taxon>Metazoa</taxon>
        <taxon>Ecdysozoa</taxon>
        <taxon>Nematoda</taxon>
        <taxon>Chromadorea</taxon>
        <taxon>Plectida</taxon>
        <taxon>Plectina</taxon>
        <taxon>Plectoidea</taxon>
        <taxon>Plectidae</taxon>
        <taxon>Plectus</taxon>
    </lineage>
</organism>
<dbReference type="Proteomes" id="UP000887566">
    <property type="component" value="Unplaced"/>
</dbReference>
<dbReference type="EC" id="1.2.1.3" evidence="5"/>
<dbReference type="PANTHER" id="PTHR43521:SF1">
    <property type="entry name" value="ALPHA-AMINOADIPIC SEMIALDEHYDE DEHYDROGENASE"/>
    <property type="match status" value="1"/>
</dbReference>
<dbReference type="WBParaSite" id="PSAMB.scaffold16000size1431.g36745.t1">
    <property type="protein sequence ID" value="PSAMB.scaffold16000size1431.g36745.t1"/>
    <property type="gene ID" value="PSAMB.scaffold16000size1431.g36745"/>
</dbReference>
<dbReference type="SUPFAM" id="SSF53720">
    <property type="entry name" value="ALDH-like"/>
    <property type="match status" value="1"/>
</dbReference>
<dbReference type="InterPro" id="IPR015590">
    <property type="entry name" value="Aldehyde_DH_dom"/>
</dbReference>
<dbReference type="AlphaFoldDB" id="A0A914V9H7"/>
<dbReference type="Gene3D" id="3.40.309.10">
    <property type="entry name" value="Aldehyde Dehydrogenase, Chain A, domain 2"/>
    <property type="match status" value="1"/>
</dbReference>
<keyword evidence="4" id="KW-0520">NAD</keyword>
<feature type="active site" evidence="6">
    <location>
        <position position="291"/>
    </location>
</feature>